<name>A0A7X0IGS3_9ACTN</name>
<keyword evidence="2" id="KW-1185">Reference proteome</keyword>
<dbReference type="AlphaFoldDB" id="A0A7X0IGS3"/>
<dbReference type="Proteomes" id="UP000555564">
    <property type="component" value="Unassembled WGS sequence"/>
</dbReference>
<sequence length="111" mass="10843">MRNSRTARTVRAAEFGATAAGTLHVTSKAYGHEGGDDVTVALAARAAPSSPLTVAVTGKDVTVGLAGDAAGAVSSTAAQVVAALNGDAAASVLDGTRPALDSPKKVEVRTA</sequence>
<accession>A0A7X0IGS3</accession>
<evidence type="ECO:0000313" key="1">
    <source>
        <dbReference type="EMBL" id="MBB6473683.1"/>
    </source>
</evidence>
<gene>
    <name evidence="1" type="ORF">BJ992_003114</name>
</gene>
<organism evidence="1 2">
    <name type="scientific">Sphaerisporangium rubeum</name>
    <dbReference type="NCBI Taxonomy" id="321317"/>
    <lineage>
        <taxon>Bacteria</taxon>
        <taxon>Bacillati</taxon>
        <taxon>Actinomycetota</taxon>
        <taxon>Actinomycetes</taxon>
        <taxon>Streptosporangiales</taxon>
        <taxon>Streptosporangiaceae</taxon>
        <taxon>Sphaerisporangium</taxon>
    </lineage>
</organism>
<dbReference type="RefSeq" id="WP_184981611.1">
    <property type="nucleotide sequence ID" value="NZ_BAAALO010000035.1"/>
</dbReference>
<evidence type="ECO:0000313" key="2">
    <source>
        <dbReference type="Proteomes" id="UP000555564"/>
    </source>
</evidence>
<comment type="caution">
    <text evidence="1">The sequence shown here is derived from an EMBL/GenBank/DDBJ whole genome shotgun (WGS) entry which is preliminary data.</text>
</comment>
<proteinExistence type="predicted"/>
<protein>
    <submittedName>
        <fullName evidence="1">Uncharacterized protein</fullName>
    </submittedName>
</protein>
<reference evidence="1 2" key="1">
    <citation type="submission" date="2020-08" db="EMBL/GenBank/DDBJ databases">
        <title>Sequencing the genomes of 1000 actinobacteria strains.</title>
        <authorList>
            <person name="Klenk H.-P."/>
        </authorList>
    </citation>
    <scope>NUCLEOTIDE SEQUENCE [LARGE SCALE GENOMIC DNA]</scope>
    <source>
        <strain evidence="1 2">DSM 44936</strain>
    </source>
</reference>
<dbReference type="EMBL" id="JACHIU010000001">
    <property type="protein sequence ID" value="MBB6473683.1"/>
    <property type="molecule type" value="Genomic_DNA"/>
</dbReference>